<keyword evidence="3" id="KW-1185">Reference proteome</keyword>
<proteinExistence type="predicted"/>
<sequence length="122" mass="13807">MTPPWPFAELVVVPVSRPADIPTALGWMGMINARDDVVELSAVLRSWEERFGALLTGMSSSTVELAVGEPPVTEQECLRVAAEHIAFCRDAFETYTGQMYTDSLPEYAARLRGEPRWRFWWD</sequence>
<evidence type="ECO:0000259" key="1">
    <source>
        <dbReference type="Pfam" id="PF14062"/>
    </source>
</evidence>
<comment type="caution">
    <text evidence="2">The sequence shown here is derived from an EMBL/GenBank/DDBJ whole genome shotgun (WGS) entry which is preliminary data.</text>
</comment>
<dbReference type="EMBL" id="JBHUCP010000016">
    <property type="protein sequence ID" value="MFD1531905.1"/>
    <property type="molecule type" value="Genomic_DNA"/>
</dbReference>
<protein>
    <submittedName>
        <fullName evidence="2">DUF4253 domain-containing protein</fullName>
    </submittedName>
</protein>
<dbReference type="InterPro" id="IPR025349">
    <property type="entry name" value="DUF4253"/>
</dbReference>
<dbReference type="Pfam" id="PF14062">
    <property type="entry name" value="DUF4253"/>
    <property type="match status" value="1"/>
</dbReference>
<dbReference type="RefSeq" id="WP_343974416.1">
    <property type="nucleotide sequence ID" value="NZ_BAAAJG010000007.1"/>
</dbReference>
<evidence type="ECO:0000313" key="2">
    <source>
        <dbReference type="EMBL" id="MFD1531905.1"/>
    </source>
</evidence>
<accession>A0ABW4FNI7</accession>
<dbReference type="Proteomes" id="UP001597145">
    <property type="component" value="Unassembled WGS sequence"/>
</dbReference>
<feature type="domain" description="DUF4253" evidence="1">
    <location>
        <begin position="10"/>
        <end position="122"/>
    </location>
</feature>
<evidence type="ECO:0000313" key="3">
    <source>
        <dbReference type="Proteomes" id="UP001597145"/>
    </source>
</evidence>
<reference evidence="3" key="1">
    <citation type="journal article" date="2019" name="Int. J. Syst. Evol. Microbiol.">
        <title>The Global Catalogue of Microorganisms (GCM) 10K type strain sequencing project: providing services to taxonomists for standard genome sequencing and annotation.</title>
        <authorList>
            <consortium name="The Broad Institute Genomics Platform"/>
            <consortium name="The Broad Institute Genome Sequencing Center for Infectious Disease"/>
            <person name="Wu L."/>
            <person name="Ma J."/>
        </authorList>
    </citation>
    <scope>NUCLEOTIDE SEQUENCE [LARGE SCALE GENOMIC DNA]</scope>
    <source>
        <strain evidence="3">JCM 12165</strain>
    </source>
</reference>
<gene>
    <name evidence="2" type="ORF">ACFSCY_20955</name>
</gene>
<name>A0ABW4FNI7_9PSEU</name>
<organism evidence="2 3">
    <name type="scientific">Pseudonocardia aurantiaca</name>
    <dbReference type="NCBI Taxonomy" id="75290"/>
    <lineage>
        <taxon>Bacteria</taxon>
        <taxon>Bacillati</taxon>
        <taxon>Actinomycetota</taxon>
        <taxon>Actinomycetes</taxon>
        <taxon>Pseudonocardiales</taxon>
        <taxon>Pseudonocardiaceae</taxon>
        <taxon>Pseudonocardia</taxon>
    </lineage>
</organism>